<protein>
    <recommendedName>
        <fullName evidence="6">Probable inorganic carbon transporter subunit DabA</fullName>
    </recommendedName>
</protein>
<keyword evidence="5 6" id="KW-0472">Membrane</keyword>
<dbReference type="InterPro" id="IPR018752">
    <property type="entry name" value="DabA"/>
</dbReference>
<organism evidence="7 8">
    <name type="scientific">Chloroflexus islandicus</name>
    <dbReference type="NCBI Taxonomy" id="1707952"/>
    <lineage>
        <taxon>Bacteria</taxon>
        <taxon>Bacillati</taxon>
        <taxon>Chloroflexota</taxon>
        <taxon>Chloroflexia</taxon>
        <taxon>Chloroflexales</taxon>
        <taxon>Chloroflexineae</taxon>
        <taxon>Chloroflexaceae</taxon>
        <taxon>Chloroflexus</taxon>
    </lineage>
</organism>
<dbReference type="GO" id="GO:0008270">
    <property type="term" value="F:zinc ion binding"/>
    <property type="evidence" value="ECO:0007669"/>
    <property type="project" value="UniProtKB-UniRule"/>
</dbReference>
<feature type="binding site" evidence="6">
    <location>
        <position position="355"/>
    </location>
    <ligand>
        <name>Zn(2+)</name>
        <dbReference type="ChEBI" id="CHEBI:29105"/>
    </ligand>
</feature>
<feature type="binding site" evidence="6">
    <location>
        <position position="353"/>
    </location>
    <ligand>
        <name>Zn(2+)</name>
        <dbReference type="ChEBI" id="CHEBI:29105"/>
    </ligand>
</feature>
<dbReference type="Pfam" id="PF10070">
    <property type="entry name" value="DabA"/>
    <property type="match status" value="1"/>
</dbReference>
<keyword evidence="3 6" id="KW-0479">Metal-binding</keyword>
<dbReference type="OrthoDB" id="9805101at2"/>
<keyword evidence="8" id="KW-1185">Reference proteome</keyword>
<evidence type="ECO:0000256" key="3">
    <source>
        <dbReference type="ARBA" id="ARBA00022723"/>
    </source>
</evidence>
<proteinExistence type="inferred from homology"/>
<reference evidence="7 8" key="1">
    <citation type="submission" date="2016-04" db="EMBL/GenBank/DDBJ databases">
        <title>Chloroflexus islandicus sp. nov., a thermophilic filamentous anoxygenic phototrophic bacterium from geyser Strokkur (Iceland).</title>
        <authorList>
            <person name="Gaisin V.A."/>
            <person name="Kalashnikov A.M."/>
            <person name="Sukhacheva M.V."/>
            <person name="Grouzdev D.S."/>
            <person name="Ivanov T.M."/>
            <person name="Kuznetsov B."/>
            <person name="Gorlenko V.M."/>
        </authorList>
    </citation>
    <scope>NUCLEOTIDE SEQUENCE [LARGE SCALE GENOMIC DNA]</scope>
    <source>
        <strain evidence="8">isl-2</strain>
    </source>
</reference>
<evidence type="ECO:0000313" key="7">
    <source>
        <dbReference type="EMBL" id="OAN46535.1"/>
    </source>
</evidence>
<evidence type="ECO:0000256" key="5">
    <source>
        <dbReference type="ARBA" id="ARBA00023136"/>
    </source>
</evidence>
<comment type="function">
    <text evidence="6">Part of an energy-coupled inorganic carbon pump.</text>
</comment>
<keyword evidence="4 6" id="KW-0862">Zinc</keyword>
<evidence type="ECO:0000256" key="1">
    <source>
        <dbReference type="ARBA" id="ARBA00022448"/>
    </source>
</evidence>
<dbReference type="GO" id="GO:0005886">
    <property type="term" value="C:plasma membrane"/>
    <property type="evidence" value="ECO:0007669"/>
    <property type="project" value="UniProtKB-SubCell"/>
</dbReference>
<dbReference type="AlphaFoldDB" id="A0A178MER2"/>
<keyword evidence="2 6" id="KW-1003">Cell membrane</keyword>
<evidence type="ECO:0000256" key="6">
    <source>
        <dbReference type="HAMAP-Rule" id="MF_01871"/>
    </source>
</evidence>
<dbReference type="STRING" id="1707952.A6A03_12110"/>
<comment type="caution">
    <text evidence="7">The sequence shown here is derived from an EMBL/GenBank/DDBJ whole genome shotgun (WGS) entry which is preliminary data.</text>
</comment>
<evidence type="ECO:0000313" key="8">
    <source>
        <dbReference type="Proteomes" id="UP000078287"/>
    </source>
</evidence>
<feature type="binding site" evidence="6">
    <location>
        <position position="537"/>
    </location>
    <ligand>
        <name>Zn(2+)</name>
        <dbReference type="ChEBI" id="CHEBI:29105"/>
    </ligand>
</feature>
<comment type="subunit">
    <text evidence="6">Forms a complex with DabB.</text>
</comment>
<evidence type="ECO:0000256" key="4">
    <source>
        <dbReference type="ARBA" id="ARBA00022833"/>
    </source>
</evidence>
<dbReference type="PANTHER" id="PTHR38344">
    <property type="entry name" value="UPF0753 PROTEIN AQ_863"/>
    <property type="match status" value="1"/>
</dbReference>
<dbReference type="Proteomes" id="UP000078287">
    <property type="component" value="Unassembled WGS sequence"/>
</dbReference>
<dbReference type="PANTHER" id="PTHR38344:SF1">
    <property type="entry name" value="INORGANIC CARBON TRANSPORTER SUBUNIT DABA-RELATED"/>
    <property type="match status" value="1"/>
</dbReference>
<accession>A0A178MER2</accession>
<comment type="subcellular location">
    <subcellularLocation>
        <location evidence="6">Cell membrane</location>
        <topology evidence="6">Peripheral membrane protein</topology>
    </subcellularLocation>
</comment>
<comment type="similarity">
    <text evidence="6">Belongs to the inorganic carbon transporter (TC 9.A.2) DabA family.</text>
</comment>
<dbReference type="HAMAP" id="MF_01871">
    <property type="entry name" value="DabA"/>
    <property type="match status" value="1"/>
</dbReference>
<dbReference type="EMBL" id="LWQS01000043">
    <property type="protein sequence ID" value="OAN46535.1"/>
    <property type="molecule type" value="Genomic_DNA"/>
</dbReference>
<name>A0A178MER2_9CHLR</name>
<evidence type="ECO:0000256" key="2">
    <source>
        <dbReference type="ARBA" id="ARBA00022475"/>
    </source>
</evidence>
<keyword evidence="1 6" id="KW-0813">Transport</keyword>
<dbReference type="RefSeq" id="WP_066785600.1">
    <property type="nucleotide sequence ID" value="NZ_LWQS01000043.1"/>
</dbReference>
<gene>
    <name evidence="6" type="primary">dabA</name>
    <name evidence="7" type="ORF">A6A03_12110</name>
</gene>
<comment type="cofactor">
    <cofactor evidence="6">
        <name>Zn(2+)</name>
        <dbReference type="ChEBI" id="CHEBI:29105"/>
    </cofactor>
</comment>
<sequence>MTLVETNIQSLPVIAAPIRELTAEAVIAAAKRAEHQIAPLWPLRTFVAVNPYLGLIDHSFAQAAQLLARRAGAKMTAPRTFYAEAIQSGRITDDDLAAAIAAGAPFPGSPATVAALKAFALSRTPEPVIKTLPTVADVAAKLTGTPWADIVTDSISNWAGAYFDLGQSYWRSPWANLPAFAAWRAEAAFDRTPQVRGARAFQRVLQEMPKTAPEAIVAAVELLQIPANGLEPYFHRLLLSIQGWAGYARYLRWNAELYGGQDQTLTDLLAIRLVWEVALWRSFARTGLAEAWQQRKGELGNDQVDEAAKRALGGDLLLQRAFEKAYQRQLFASLGAPAPAAAATRKRAQAAFCIDVRSEIFRRALETVTGEIETIGFAGFFGFPIEYIPLAETQGGAQCPVLLTPQFVIAESVDGKASADVEAAIAKRTMNQRVAKAWRMFKFGPVSCFGFVGPVGLAYLRKLLLDTLGITRPVPHPATFGLDADTRARVKPSLEPRPINGRVTGMALEQRIAAAEGALKAMSMTSNFARIVLLAGHGSTTVNNPHATGLDCGACGGHTGEANVRVAVQILNDPAVRAGLRQRGIDIPADTVFVAGLHDTTTDDVTIFDKGDVPASHADDLKQLEADLAAAGRLARAERAALLKIGADDNIDQAVRQRSKDWSQVRPEWGLAGCAAFIAAPRERTAGVKLDGRSFLHNYDWRQDDGFGVLELIITAPMIVASWINLQYYGSTVDNRVFGSGNKTLHNVVGTLGVLEGNAGDLRVGLPWQSVHDGEKYVHEPMRLHVLIEAPIDAMTAIIAKHEQVRQLLDNGWLYLFAIGENGKVTHQYAGGLRWQAV</sequence>
<feature type="binding site" evidence="6">
    <location>
        <position position="552"/>
    </location>
    <ligand>
        <name>Zn(2+)</name>
        <dbReference type="ChEBI" id="CHEBI:29105"/>
    </ligand>
</feature>